<evidence type="ECO:0000259" key="5">
    <source>
        <dbReference type="PROSITE" id="PS50956"/>
    </source>
</evidence>
<evidence type="ECO:0000313" key="6">
    <source>
        <dbReference type="EMBL" id="MBB3667860.1"/>
    </source>
</evidence>
<dbReference type="InterPro" id="IPR000485">
    <property type="entry name" value="AsnC-type_HTH_dom"/>
</dbReference>
<dbReference type="GO" id="GO:0043565">
    <property type="term" value="F:sequence-specific DNA binding"/>
    <property type="evidence" value="ECO:0007669"/>
    <property type="project" value="InterPro"/>
</dbReference>
<comment type="caution">
    <text evidence="6">The sequence shown here is derived from an EMBL/GenBank/DDBJ whole genome shotgun (WGS) entry which is preliminary data.</text>
</comment>
<evidence type="ECO:0000256" key="2">
    <source>
        <dbReference type="ARBA" id="ARBA00023125"/>
    </source>
</evidence>
<dbReference type="InterPro" id="IPR019887">
    <property type="entry name" value="Tscrpt_reg_AsnC/Lrp_C"/>
</dbReference>
<proteinExistence type="predicted"/>
<keyword evidence="7" id="KW-1185">Reference proteome</keyword>
<dbReference type="Gene3D" id="1.10.10.10">
    <property type="entry name" value="Winged helix-like DNA-binding domain superfamily/Winged helix DNA-binding domain"/>
    <property type="match status" value="1"/>
</dbReference>
<dbReference type="Pfam" id="PF13404">
    <property type="entry name" value="HTH_AsnC-type"/>
    <property type="match status" value="1"/>
</dbReference>
<dbReference type="AlphaFoldDB" id="A0A7W5TQH5"/>
<dbReference type="InterPro" id="IPR036390">
    <property type="entry name" value="WH_DNA-bd_sf"/>
</dbReference>
<sequence>MNRMVDDQESTAPQALGQRRSVRPRRVDATDQAILTALSRDARQSVSSIAEQLHLSRANTYERIARLRSSGVLRGYTAVIDPRAAGLETAAYVFVTLKQDDWEVLRRALADDPAVRHLALVGGQYDAVLLVRTSTVEELRRVIFERIQSLNCVQATQTALIFDDHTQQVHMSPDDDGP</sequence>
<organism evidence="6 7">
    <name type="scientific">Garicola koreensis</name>
    <dbReference type="NCBI Taxonomy" id="1262554"/>
    <lineage>
        <taxon>Bacteria</taxon>
        <taxon>Bacillati</taxon>
        <taxon>Actinomycetota</taxon>
        <taxon>Actinomycetes</taxon>
        <taxon>Micrococcales</taxon>
        <taxon>Micrococcaceae</taxon>
        <taxon>Garicola</taxon>
    </lineage>
</organism>
<evidence type="ECO:0000256" key="1">
    <source>
        <dbReference type="ARBA" id="ARBA00023015"/>
    </source>
</evidence>
<keyword evidence="1" id="KW-0805">Transcription regulation</keyword>
<dbReference type="SMART" id="SM00344">
    <property type="entry name" value="HTH_ASNC"/>
    <property type="match status" value="1"/>
</dbReference>
<dbReference type="PROSITE" id="PS50956">
    <property type="entry name" value="HTH_ASNC_2"/>
    <property type="match status" value="1"/>
</dbReference>
<dbReference type="GO" id="GO:0043200">
    <property type="term" value="P:response to amino acid"/>
    <property type="evidence" value="ECO:0007669"/>
    <property type="project" value="TreeGrafter"/>
</dbReference>
<evidence type="ECO:0000256" key="3">
    <source>
        <dbReference type="ARBA" id="ARBA00023163"/>
    </source>
</evidence>
<reference evidence="6 7" key="1">
    <citation type="submission" date="2020-08" db="EMBL/GenBank/DDBJ databases">
        <title>Sequencing the genomes of 1000 actinobacteria strains.</title>
        <authorList>
            <person name="Klenk H.-P."/>
        </authorList>
    </citation>
    <scope>NUCLEOTIDE SEQUENCE [LARGE SCALE GENOMIC DNA]</scope>
    <source>
        <strain evidence="6 7">DSM 28238</strain>
    </source>
</reference>
<accession>A0A7W5TQH5</accession>
<dbReference type="EMBL" id="JACIBT010000004">
    <property type="protein sequence ID" value="MBB3667860.1"/>
    <property type="molecule type" value="Genomic_DNA"/>
</dbReference>
<feature type="domain" description="HTH asnC-type" evidence="5">
    <location>
        <begin position="27"/>
        <end position="88"/>
    </location>
</feature>
<dbReference type="PANTHER" id="PTHR30154:SF34">
    <property type="entry name" value="TRANSCRIPTIONAL REGULATOR AZLB"/>
    <property type="match status" value="1"/>
</dbReference>
<feature type="region of interest" description="Disordered" evidence="4">
    <location>
        <begin position="1"/>
        <end position="25"/>
    </location>
</feature>
<dbReference type="Pfam" id="PF01037">
    <property type="entry name" value="AsnC_trans_reg"/>
    <property type="match status" value="1"/>
</dbReference>
<dbReference type="InterPro" id="IPR011008">
    <property type="entry name" value="Dimeric_a/b-barrel"/>
</dbReference>
<dbReference type="PRINTS" id="PR00033">
    <property type="entry name" value="HTHASNC"/>
</dbReference>
<dbReference type="Proteomes" id="UP000547528">
    <property type="component" value="Unassembled WGS sequence"/>
</dbReference>
<dbReference type="InterPro" id="IPR019888">
    <property type="entry name" value="Tscrpt_reg_AsnC-like"/>
</dbReference>
<evidence type="ECO:0000256" key="4">
    <source>
        <dbReference type="SAM" id="MobiDB-lite"/>
    </source>
</evidence>
<protein>
    <submittedName>
        <fullName evidence="6">DNA-binding Lrp family transcriptional regulator</fullName>
    </submittedName>
</protein>
<evidence type="ECO:0000313" key="7">
    <source>
        <dbReference type="Proteomes" id="UP000547528"/>
    </source>
</evidence>
<keyword evidence="3" id="KW-0804">Transcription</keyword>
<keyword evidence="2 6" id="KW-0238">DNA-binding</keyword>
<dbReference type="SUPFAM" id="SSF46785">
    <property type="entry name" value="Winged helix' DNA-binding domain"/>
    <property type="match status" value="1"/>
</dbReference>
<dbReference type="GO" id="GO:0005829">
    <property type="term" value="C:cytosol"/>
    <property type="evidence" value="ECO:0007669"/>
    <property type="project" value="TreeGrafter"/>
</dbReference>
<dbReference type="SUPFAM" id="SSF54909">
    <property type="entry name" value="Dimeric alpha+beta barrel"/>
    <property type="match status" value="1"/>
</dbReference>
<dbReference type="InterPro" id="IPR036388">
    <property type="entry name" value="WH-like_DNA-bd_sf"/>
</dbReference>
<gene>
    <name evidence="6" type="ORF">FHX47_001482</name>
</gene>
<dbReference type="Gene3D" id="3.30.70.920">
    <property type="match status" value="1"/>
</dbReference>
<dbReference type="PANTHER" id="PTHR30154">
    <property type="entry name" value="LEUCINE-RESPONSIVE REGULATORY PROTEIN"/>
    <property type="match status" value="1"/>
</dbReference>
<name>A0A7W5TQH5_9MICC</name>
<dbReference type="RefSeq" id="WP_246328097.1">
    <property type="nucleotide sequence ID" value="NZ_BAABKR010000016.1"/>
</dbReference>